<dbReference type="EMBL" id="JANBUP010000846">
    <property type="protein sequence ID" value="KAJ2809958.1"/>
    <property type="molecule type" value="Genomic_DNA"/>
</dbReference>
<protein>
    <submittedName>
        <fullName evidence="1">Uncharacterized protein</fullName>
    </submittedName>
</protein>
<feature type="non-terminal residue" evidence="1">
    <location>
        <position position="1"/>
    </location>
</feature>
<reference evidence="1" key="1">
    <citation type="submission" date="2022-07" db="EMBL/GenBank/DDBJ databases">
        <title>Phylogenomic reconstructions and comparative analyses of Kickxellomycotina fungi.</title>
        <authorList>
            <person name="Reynolds N.K."/>
            <person name="Stajich J.E."/>
            <person name="Barry K."/>
            <person name="Grigoriev I.V."/>
            <person name="Crous P."/>
            <person name="Smith M.E."/>
        </authorList>
    </citation>
    <scope>NUCLEOTIDE SEQUENCE</scope>
    <source>
        <strain evidence="1">CBS 102833</strain>
    </source>
</reference>
<sequence length="499" mass="56392">RFKLELASSPSYNHLVSGAYSCAFEIGYRMNNNLSYPTHHLVKELDIELDEEGIYSGNALKKLSRAPYRGCAFPLVRKITFLIIAEKDIKTKSWRIKTNIDAFVRRIKEIAPIADDFTVRPNDIPCDEDGASDHLDYLLSQLFLLAKRIDYCCYDSLHEPIGMQWEGISNLVHIKYSLTTQDYPFIQLVQQNASTLQSLSMASERCDCLDVLLRYTDGSNVSYPHLLTLELGVRMSYENPEHCVSEGAVPFPSLRRLQFTTLYPFGDDTPFRGNSATLEILDLIVSRFEAQTLINHRVFTPVSHPKLRRVSTRYMSAIESDMIGTAVEPIRFVLGIGPRAPVRALGIALTSAELVSRLLTSGQHRCIQDLTLMGTNLDLRRVIMLIKALPLLSNLKTCHPKLGAIPSGVTLNQLPAFLRSKYYPIGERFQFWDLGSCPPESMPDIVMCVMMLALVCPNFTHVNEVDNTRSTFSRILLNAAKSAMFKQYSKRMLLLVSHE</sequence>
<dbReference type="Proteomes" id="UP001140096">
    <property type="component" value="Unassembled WGS sequence"/>
</dbReference>
<gene>
    <name evidence="1" type="ORF">H4S07_002956</name>
</gene>
<organism evidence="1 2">
    <name type="scientific">Coemansia furcata</name>
    <dbReference type="NCBI Taxonomy" id="417177"/>
    <lineage>
        <taxon>Eukaryota</taxon>
        <taxon>Fungi</taxon>
        <taxon>Fungi incertae sedis</taxon>
        <taxon>Zoopagomycota</taxon>
        <taxon>Kickxellomycotina</taxon>
        <taxon>Kickxellomycetes</taxon>
        <taxon>Kickxellales</taxon>
        <taxon>Kickxellaceae</taxon>
        <taxon>Coemansia</taxon>
    </lineage>
</organism>
<evidence type="ECO:0000313" key="1">
    <source>
        <dbReference type="EMBL" id="KAJ2809958.1"/>
    </source>
</evidence>
<name>A0ACC1LJH8_9FUNG</name>
<accession>A0ACC1LJH8</accession>
<comment type="caution">
    <text evidence="1">The sequence shown here is derived from an EMBL/GenBank/DDBJ whole genome shotgun (WGS) entry which is preliminary data.</text>
</comment>
<proteinExistence type="predicted"/>
<evidence type="ECO:0000313" key="2">
    <source>
        <dbReference type="Proteomes" id="UP001140096"/>
    </source>
</evidence>
<keyword evidence="2" id="KW-1185">Reference proteome</keyword>